<evidence type="ECO:0000313" key="2">
    <source>
        <dbReference type="Proteomes" id="UP000236291"/>
    </source>
</evidence>
<dbReference type="AlphaFoldDB" id="A0A2K3LJ21"/>
<comment type="caution">
    <text evidence="1">The sequence shown here is derived from an EMBL/GenBank/DDBJ whole genome shotgun (WGS) entry which is preliminary data.</text>
</comment>
<gene>
    <name evidence="1" type="ORF">L195_g034504</name>
</gene>
<name>A0A2K3LJ21_TRIPR</name>
<reference evidence="1 2" key="2">
    <citation type="journal article" date="2017" name="Front. Plant Sci.">
        <title>Gene Classification and Mining of Molecular Markers Useful in Red Clover (Trifolium pratense) Breeding.</title>
        <authorList>
            <person name="Istvanek J."/>
            <person name="Dluhosova J."/>
            <person name="Dluhos P."/>
            <person name="Patkova L."/>
            <person name="Nedelnik J."/>
            <person name="Repkova J."/>
        </authorList>
    </citation>
    <scope>NUCLEOTIDE SEQUENCE [LARGE SCALE GENOMIC DNA]</scope>
    <source>
        <strain evidence="2">cv. Tatra</strain>
        <tissue evidence="1">Young leaves</tissue>
    </source>
</reference>
<sequence length="91" mass="9858">MHRDLEFNQLSGQLPPELGNLHQLENLKLVLPPPMAHGAPVLAHEAQVAASAAGIGACRQEEEKLGFCDWFFTNINLGSKGDSFEYTLGLG</sequence>
<accession>A0A2K3LJ21</accession>
<proteinExistence type="predicted"/>
<dbReference type="EMBL" id="ASHM01034273">
    <property type="protein sequence ID" value="PNX78526.1"/>
    <property type="molecule type" value="Genomic_DNA"/>
</dbReference>
<evidence type="ECO:0000313" key="1">
    <source>
        <dbReference type="EMBL" id="PNX78526.1"/>
    </source>
</evidence>
<dbReference type="Proteomes" id="UP000236291">
    <property type="component" value="Unassembled WGS sequence"/>
</dbReference>
<organism evidence="1 2">
    <name type="scientific">Trifolium pratense</name>
    <name type="common">Red clover</name>
    <dbReference type="NCBI Taxonomy" id="57577"/>
    <lineage>
        <taxon>Eukaryota</taxon>
        <taxon>Viridiplantae</taxon>
        <taxon>Streptophyta</taxon>
        <taxon>Embryophyta</taxon>
        <taxon>Tracheophyta</taxon>
        <taxon>Spermatophyta</taxon>
        <taxon>Magnoliopsida</taxon>
        <taxon>eudicotyledons</taxon>
        <taxon>Gunneridae</taxon>
        <taxon>Pentapetalae</taxon>
        <taxon>rosids</taxon>
        <taxon>fabids</taxon>
        <taxon>Fabales</taxon>
        <taxon>Fabaceae</taxon>
        <taxon>Papilionoideae</taxon>
        <taxon>50 kb inversion clade</taxon>
        <taxon>NPAAA clade</taxon>
        <taxon>Hologalegina</taxon>
        <taxon>IRL clade</taxon>
        <taxon>Trifolieae</taxon>
        <taxon>Trifolium</taxon>
    </lineage>
</organism>
<protein>
    <submittedName>
        <fullName evidence="1">Uncharacterized protein</fullName>
    </submittedName>
</protein>
<reference evidence="1 2" key="1">
    <citation type="journal article" date="2014" name="Am. J. Bot.">
        <title>Genome assembly and annotation for red clover (Trifolium pratense; Fabaceae).</title>
        <authorList>
            <person name="Istvanek J."/>
            <person name="Jaros M."/>
            <person name="Krenek A."/>
            <person name="Repkova J."/>
        </authorList>
    </citation>
    <scope>NUCLEOTIDE SEQUENCE [LARGE SCALE GENOMIC DNA]</scope>
    <source>
        <strain evidence="2">cv. Tatra</strain>
        <tissue evidence="1">Young leaves</tissue>
    </source>
</reference>